<dbReference type="GO" id="GO:0009349">
    <property type="term" value="C:riboflavin synthase complex"/>
    <property type="evidence" value="ECO:0007669"/>
    <property type="project" value="UniProtKB-UniRule"/>
</dbReference>
<feature type="binding site" evidence="8">
    <location>
        <begin position="81"/>
        <end position="83"/>
    </location>
    <ligand>
        <name>5-amino-6-(D-ribitylamino)uracil</name>
        <dbReference type="ChEBI" id="CHEBI:15934"/>
    </ligand>
</feature>
<dbReference type="NCBIfam" id="TIGR00114">
    <property type="entry name" value="lumazine-synth"/>
    <property type="match status" value="1"/>
</dbReference>
<gene>
    <name evidence="8" type="primary">ribH</name>
    <name evidence="9" type="ORF">IDH44_16570</name>
</gene>
<dbReference type="PANTHER" id="PTHR21058">
    <property type="entry name" value="6,7-DIMETHYL-8-RIBITYLLUMAZINE SYNTHASE DMRL SYNTHASE LUMAZINE SYNTHASE"/>
    <property type="match status" value="1"/>
</dbReference>
<dbReference type="HAMAP" id="MF_00178">
    <property type="entry name" value="Lumazine_synth"/>
    <property type="match status" value="1"/>
</dbReference>
<feature type="binding site" evidence="8">
    <location>
        <position position="114"/>
    </location>
    <ligand>
        <name>5-amino-6-(D-ribitylamino)uracil</name>
        <dbReference type="ChEBI" id="CHEBI:15934"/>
    </ligand>
</feature>
<reference evidence="9" key="1">
    <citation type="submission" date="2020-09" db="EMBL/GenBank/DDBJ databases">
        <title>A novel bacterium of genus Paenibacillus, isolated from South China Sea.</title>
        <authorList>
            <person name="Huang H."/>
            <person name="Mo K."/>
            <person name="Hu Y."/>
        </authorList>
    </citation>
    <scope>NUCLEOTIDE SEQUENCE</scope>
    <source>
        <strain evidence="9">IB182496</strain>
    </source>
</reference>
<accession>A0A927GTJ9</accession>
<keyword evidence="10" id="KW-1185">Reference proteome</keyword>
<dbReference type="InterPro" id="IPR034964">
    <property type="entry name" value="LS"/>
</dbReference>
<evidence type="ECO:0000256" key="2">
    <source>
        <dbReference type="ARBA" id="ARBA00007424"/>
    </source>
</evidence>
<comment type="subunit">
    <text evidence="8">Forms an icosahedral capsid composed of 60 subunits, arranged as a dodecamer of pentamers.</text>
</comment>
<comment type="function">
    <text evidence="8">Catalyzes the formation of 6,7-dimethyl-8-ribityllumazine by condensation of 5-amino-6-(D-ribitylamino)uracil with 3,4-dihydroxy-2-butanone 4-phosphate. This is the penultimate step in the biosynthesis of riboflavin.</text>
</comment>
<organism evidence="9 10">
    <name type="scientific">Paenibacillus sabuli</name>
    <dbReference type="NCBI Taxonomy" id="2772509"/>
    <lineage>
        <taxon>Bacteria</taxon>
        <taxon>Bacillati</taxon>
        <taxon>Bacillota</taxon>
        <taxon>Bacilli</taxon>
        <taxon>Bacillales</taxon>
        <taxon>Paenibacillaceae</taxon>
        <taxon>Paenibacillus</taxon>
    </lineage>
</organism>
<dbReference type="GO" id="GO:0005829">
    <property type="term" value="C:cytosol"/>
    <property type="evidence" value="ECO:0007669"/>
    <property type="project" value="TreeGrafter"/>
</dbReference>
<dbReference type="GO" id="GO:0009231">
    <property type="term" value="P:riboflavin biosynthetic process"/>
    <property type="evidence" value="ECO:0007669"/>
    <property type="project" value="UniProtKB-UniRule"/>
</dbReference>
<dbReference type="RefSeq" id="WP_190919528.1">
    <property type="nucleotide sequence ID" value="NZ_JACXIZ010000027.1"/>
</dbReference>
<keyword evidence="5 8" id="KW-0808">Transferase</keyword>
<dbReference type="FunFam" id="3.40.50.960:FF:000001">
    <property type="entry name" value="6,7-dimethyl-8-ribityllumazine synthase"/>
    <property type="match status" value="1"/>
</dbReference>
<evidence type="ECO:0000256" key="8">
    <source>
        <dbReference type="HAMAP-Rule" id="MF_00178"/>
    </source>
</evidence>
<dbReference type="Proteomes" id="UP000621560">
    <property type="component" value="Unassembled WGS sequence"/>
</dbReference>
<evidence type="ECO:0000256" key="3">
    <source>
        <dbReference type="ARBA" id="ARBA00012664"/>
    </source>
</evidence>
<dbReference type="SUPFAM" id="SSF52121">
    <property type="entry name" value="Lumazine synthase"/>
    <property type="match status" value="1"/>
</dbReference>
<dbReference type="Gene3D" id="3.40.50.960">
    <property type="entry name" value="Lumazine/riboflavin synthase"/>
    <property type="match status" value="1"/>
</dbReference>
<feature type="binding site" evidence="8">
    <location>
        <position position="128"/>
    </location>
    <ligand>
        <name>(2S)-2-hydroxy-3-oxobutyl phosphate</name>
        <dbReference type="ChEBI" id="CHEBI:58830"/>
    </ligand>
</feature>
<sequence length="159" mass="16686">MTRVYEGHLVSQGSTYGIVVGRFNEFISSRLLSGALDALKRHGAEESEIEVAWVPGAFEIPLIAQKMAESGKYAAVITLGAVIRGSTPHFDYVCSEVAKGVAAISLKTGVPTIFGVLTTDSIEQAVERAGTKAGNKGWEAAATAIEMANLTRAITSGEA</sequence>
<dbReference type="InterPro" id="IPR036467">
    <property type="entry name" value="LS/RS_sf"/>
</dbReference>
<keyword evidence="4 8" id="KW-0686">Riboflavin biosynthesis</keyword>
<proteinExistence type="inferred from homology"/>
<comment type="catalytic activity">
    <reaction evidence="6 8">
        <text>(2S)-2-hydroxy-3-oxobutyl phosphate + 5-amino-6-(D-ribitylamino)uracil = 6,7-dimethyl-8-(1-D-ribityl)lumazine + phosphate + 2 H2O + H(+)</text>
        <dbReference type="Rhea" id="RHEA:26152"/>
        <dbReference type="ChEBI" id="CHEBI:15377"/>
        <dbReference type="ChEBI" id="CHEBI:15378"/>
        <dbReference type="ChEBI" id="CHEBI:15934"/>
        <dbReference type="ChEBI" id="CHEBI:43474"/>
        <dbReference type="ChEBI" id="CHEBI:58201"/>
        <dbReference type="ChEBI" id="CHEBI:58830"/>
        <dbReference type="EC" id="2.5.1.78"/>
    </reaction>
</comment>
<name>A0A927GTJ9_9BACL</name>
<dbReference type="NCBIfam" id="NF000812">
    <property type="entry name" value="PRK00061.1-4"/>
    <property type="match status" value="1"/>
</dbReference>
<evidence type="ECO:0000256" key="6">
    <source>
        <dbReference type="ARBA" id="ARBA00048785"/>
    </source>
</evidence>
<feature type="binding site" evidence="8">
    <location>
        <position position="23"/>
    </location>
    <ligand>
        <name>5-amino-6-(D-ribitylamino)uracil</name>
        <dbReference type="ChEBI" id="CHEBI:15934"/>
    </ligand>
</feature>
<evidence type="ECO:0000313" key="9">
    <source>
        <dbReference type="EMBL" id="MBD2846812.1"/>
    </source>
</evidence>
<evidence type="ECO:0000256" key="1">
    <source>
        <dbReference type="ARBA" id="ARBA00004917"/>
    </source>
</evidence>
<dbReference type="InterPro" id="IPR002180">
    <property type="entry name" value="LS/RS"/>
</dbReference>
<comment type="caution">
    <text evidence="9">The sequence shown here is derived from an EMBL/GenBank/DDBJ whole genome shotgun (WGS) entry which is preliminary data.</text>
</comment>
<feature type="binding site" evidence="8">
    <location>
        <begin position="86"/>
        <end position="87"/>
    </location>
    <ligand>
        <name>(2S)-2-hydroxy-3-oxobutyl phosphate</name>
        <dbReference type="ChEBI" id="CHEBI:58830"/>
    </ligand>
</feature>
<comment type="pathway">
    <text evidence="1 8">Cofactor biosynthesis; riboflavin biosynthesis; riboflavin from 2-hydroxy-3-oxobutyl phosphate and 5-amino-6-(D-ribitylamino)uracil: step 1/2.</text>
</comment>
<evidence type="ECO:0000256" key="7">
    <source>
        <dbReference type="ARBA" id="ARBA00072606"/>
    </source>
</evidence>
<feature type="binding site" evidence="8">
    <location>
        <begin position="57"/>
        <end position="59"/>
    </location>
    <ligand>
        <name>5-amino-6-(D-ribitylamino)uracil</name>
        <dbReference type="ChEBI" id="CHEBI:15934"/>
    </ligand>
</feature>
<dbReference type="GO" id="GO:0000906">
    <property type="term" value="F:6,7-dimethyl-8-ribityllumazine synthase activity"/>
    <property type="evidence" value="ECO:0007669"/>
    <property type="project" value="UniProtKB-UniRule"/>
</dbReference>
<evidence type="ECO:0000256" key="5">
    <source>
        <dbReference type="ARBA" id="ARBA00022679"/>
    </source>
</evidence>
<evidence type="ECO:0000256" key="4">
    <source>
        <dbReference type="ARBA" id="ARBA00022619"/>
    </source>
</evidence>
<feature type="active site" description="Proton donor" evidence="8">
    <location>
        <position position="89"/>
    </location>
</feature>
<evidence type="ECO:0000313" key="10">
    <source>
        <dbReference type="Proteomes" id="UP000621560"/>
    </source>
</evidence>
<dbReference type="EMBL" id="JACXIZ010000027">
    <property type="protein sequence ID" value="MBD2846812.1"/>
    <property type="molecule type" value="Genomic_DNA"/>
</dbReference>
<protein>
    <recommendedName>
        <fullName evidence="7 8">6,7-dimethyl-8-ribityllumazine synthase</fullName>
        <shortName evidence="8">DMRL synthase</shortName>
        <shortName evidence="8">LS</shortName>
        <shortName evidence="8">Lumazine synthase</shortName>
        <ecNumber evidence="3 8">2.5.1.78</ecNumber>
    </recommendedName>
</protein>
<dbReference type="PANTHER" id="PTHR21058:SF0">
    <property type="entry name" value="6,7-DIMETHYL-8-RIBITYLLUMAZINE SYNTHASE"/>
    <property type="match status" value="1"/>
</dbReference>
<dbReference type="Pfam" id="PF00885">
    <property type="entry name" value="DMRL_synthase"/>
    <property type="match status" value="1"/>
</dbReference>
<dbReference type="AlphaFoldDB" id="A0A927GTJ9"/>
<comment type="similarity">
    <text evidence="2 8">Belongs to the DMRL synthase family.</text>
</comment>
<dbReference type="CDD" id="cd09209">
    <property type="entry name" value="Lumazine_synthase-I"/>
    <property type="match status" value="1"/>
</dbReference>
<dbReference type="EC" id="2.5.1.78" evidence="3 8"/>